<evidence type="ECO:0000313" key="2">
    <source>
        <dbReference type="Proteomes" id="UP000789920"/>
    </source>
</evidence>
<dbReference type="EMBL" id="CAJVQC010051637">
    <property type="protein sequence ID" value="CAG8790613.1"/>
    <property type="molecule type" value="Genomic_DNA"/>
</dbReference>
<name>A0ACA9RFB9_9GLOM</name>
<protein>
    <submittedName>
        <fullName evidence="1">26471_t:CDS:1</fullName>
    </submittedName>
</protein>
<feature type="non-terminal residue" evidence="1">
    <location>
        <position position="93"/>
    </location>
</feature>
<organism evidence="1 2">
    <name type="scientific">Racocetra persica</name>
    <dbReference type="NCBI Taxonomy" id="160502"/>
    <lineage>
        <taxon>Eukaryota</taxon>
        <taxon>Fungi</taxon>
        <taxon>Fungi incertae sedis</taxon>
        <taxon>Mucoromycota</taxon>
        <taxon>Glomeromycotina</taxon>
        <taxon>Glomeromycetes</taxon>
        <taxon>Diversisporales</taxon>
        <taxon>Gigasporaceae</taxon>
        <taxon>Racocetra</taxon>
    </lineage>
</organism>
<feature type="non-terminal residue" evidence="1">
    <location>
        <position position="1"/>
    </location>
</feature>
<dbReference type="Proteomes" id="UP000789920">
    <property type="component" value="Unassembled WGS sequence"/>
</dbReference>
<sequence>GVYGVSVKVYQGNNRTDIIVKHIDSKQEKHFIYLIYDNVEIITEGDGRLDLLLSYKGNQICVQCKDRENALILSILKEFESTMTHFKNSLGIL</sequence>
<gene>
    <name evidence="1" type="ORF">RPERSI_LOCUS19081</name>
</gene>
<accession>A0ACA9RFB9</accession>
<keyword evidence="2" id="KW-1185">Reference proteome</keyword>
<evidence type="ECO:0000313" key="1">
    <source>
        <dbReference type="EMBL" id="CAG8790613.1"/>
    </source>
</evidence>
<comment type="caution">
    <text evidence="1">The sequence shown here is derived from an EMBL/GenBank/DDBJ whole genome shotgun (WGS) entry which is preliminary data.</text>
</comment>
<reference evidence="1" key="1">
    <citation type="submission" date="2021-06" db="EMBL/GenBank/DDBJ databases">
        <authorList>
            <person name="Kallberg Y."/>
            <person name="Tangrot J."/>
            <person name="Rosling A."/>
        </authorList>
    </citation>
    <scope>NUCLEOTIDE SEQUENCE</scope>
    <source>
        <strain evidence="1">MA461A</strain>
    </source>
</reference>
<proteinExistence type="predicted"/>